<evidence type="ECO:0000256" key="7">
    <source>
        <dbReference type="ARBA" id="ARBA00022840"/>
    </source>
</evidence>
<evidence type="ECO:0000259" key="10">
    <source>
        <dbReference type="PROSITE" id="PS50893"/>
    </source>
</evidence>
<dbReference type="InterPro" id="IPR003593">
    <property type="entry name" value="AAA+_ATPase"/>
</dbReference>
<dbReference type="InterPro" id="IPR003439">
    <property type="entry name" value="ABC_transporter-like_ATP-bd"/>
</dbReference>
<keyword evidence="7" id="KW-0067">ATP-binding</keyword>
<keyword evidence="6" id="KW-0547">Nucleotide-binding</keyword>
<keyword evidence="2" id="KW-0813">Transport</keyword>
<dbReference type="AlphaFoldDB" id="A0A0C7R2T8"/>
<dbReference type="PROSITE" id="PS50893">
    <property type="entry name" value="ABC_TRANSPORTER_2"/>
    <property type="match status" value="2"/>
</dbReference>
<comment type="subcellular location">
    <subcellularLocation>
        <location evidence="1">Cell membrane</location>
        <topology evidence="1">Peripheral membrane protein</topology>
    </subcellularLocation>
</comment>
<gene>
    <name evidence="11" type="primary">rbsA_1</name>
    <name evidence="11" type="ORF">R28058_12511</name>
</gene>
<accession>A0A0C7R2T8</accession>
<dbReference type="PROSITE" id="PS00211">
    <property type="entry name" value="ABC_TRANSPORTER_1"/>
    <property type="match status" value="1"/>
</dbReference>
<sequence length="501" mass="56032">MNNSILKLENIVKEYPGVKALDKINLEFEKGKIHSIVGENGAGKSTFIKIITGAEKQNSGKLIYKNKEILKNSPNSSMKMGINCVYQELNLIPYLTVAENIFYGYEQTKGLFLDKKSMNKKSEEILKSLGVNIDVKKLVKDIGIGNQQIVEIAKSIIKNLDVLILDEPTASLTKNEIDKLFEILYKLKADGVSIIYISHRLDEVLKISDDISVFMDGKLITTKENCELDKEKIIKYMVGRDLDISKKTKDYSTDETVLTLDKLTSKYIKDVSFDLKKGEIIGIAGLVSSGRTELANAIFGVDKVLSGSLSIKGKHLKINNPSDAIKNGLAFITEDRKDSGLILQMGIKENASLASLNKFTKGIFIDKNKQTNDVSKILKDLKLKYSSIKEHVNNLSGGNQQKVVIAKWLITNSDIIIFDEPTRGIDVGAKEEVYKIIENLAEHGKSIIMISSEMEEIFRMSNRILVMSNGHVVSEYKNGEVSSEQIFIDSASLLRERDYEK</sequence>
<dbReference type="PANTHER" id="PTHR43790">
    <property type="entry name" value="CARBOHYDRATE TRANSPORT ATP-BINDING PROTEIN MG119-RELATED"/>
    <property type="match status" value="1"/>
</dbReference>
<evidence type="ECO:0000256" key="9">
    <source>
        <dbReference type="ARBA" id="ARBA00023136"/>
    </source>
</evidence>
<evidence type="ECO:0000256" key="6">
    <source>
        <dbReference type="ARBA" id="ARBA00022741"/>
    </source>
</evidence>
<keyword evidence="4" id="KW-0762">Sugar transport</keyword>
<organism evidence="11 12">
    <name type="scientific">Paraclostridium sordellii</name>
    <name type="common">Clostridium sordellii</name>
    <dbReference type="NCBI Taxonomy" id="1505"/>
    <lineage>
        <taxon>Bacteria</taxon>
        <taxon>Bacillati</taxon>
        <taxon>Bacillota</taxon>
        <taxon>Clostridia</taxon>
        <taxon>Peptostreptococcales</taxon>
        <taxon>Peptostreptococcaceae</taxon>
        <taxon>Paraclostridium</taxon>
    </lineage>
</organism>
<evidence type="ECO:0000256" key="1">
    <source>
        <dbReference type="ARBA" id="ARBA00004202"/>
    </source>
</evidence>
<dbReference type="Proteomes" id="UP000049127">
    <property type="component" value="Unassembled WGS sequence"/>
</dbReference>
<dbReference type="GO" id="GO:0005524">
    <property type="term" value="F:ATP binding"/>
    <property type="evidence" value="ECO:0007669"/>
    <property type="project" value="UniProtKB-KW"/>
</dbReference>
<dbReference type="CDD" id="cd03215">
    <property type="entry name" value="ABC_Carb_Monos_II"/>
    <property type="match status" value="1"/>
</dbReference>
<keyword evidence="5" id="KW-0677">Repeat</keyword>
<dbReference type="SMART" id="SM00382">
    <property type="entry name" value="AAA"/>
    <property type="match status" value="2"/>
</dbReference>
<proteinExistence type="predicted"/>
<evidence type="ECO:0000313" key="11">
    <source>
        <dbReference type="EMBL" id="CEQ03518.1"/>
    </source>
</evidence>
<dbReference type="PANTHER" id="PTHR43790:SF3">
    <property type="entry name" value="D-ALLOSE IMPORT ATP-BINDING PROTEIN ALSA-RELATED"/>
    <property type="match status" value="1"/>
</dbReference>
<evidence type="ECO:0000256" key="2">
    <source>
        <dbReference type="ARBA" id="ARBA00022448"/>
    </source>
</evidence>
<reference evidence="11 12" key="1">
    <citation type="submission" date="2015-01" db="EMBL/GenBank/DDBJ databases">
        <authorList>
            <person name="Aslett A.Martin."/>
            <person name="De Silva Nishadi"/>
        </authorList>
    </citation>
    <scope>NUCLEOTIDE SEQUENCE [LARGE SCALE GENOMIC DNA]</scope>
    <source>
        <strain evidence="11 12">R28058</strain>
    </source>
</reference>
<evidence type="ECO:0000256" key="3">
    <source>
        <dbReference type="ARBA" id="ARBA00022475"/>
    </source>
</evidence>
<feature type="domain" description="ABC transporter" evidence="10">
    <location>
        <begin position="6"/>
        <end position="241"/>
    </location>
</feature>
<evidence type="ECO:0000256" key="8">
    <source>
        <dbReference type="ARBA" id="ARBA00022967"/>
    </source>
</evidence>
<evidence type="ECO:0000256" key="4">
    <source>
        <dbReference type="ARBA" id="ARBA00022597"/>
    </source>
</evidence>
<feature type="domain" description="ABC transporter" evidence="10">
    <location>
        <begin position="239"/>
        <end position="494"/>
    </location>
</feature>
<dbReference type="Pfam" id="PF00005">
    <property type="entry name" value="ABC_tran"/>
    <property type="match status" value="2"/>
</dbReference>
<name>A0A0C7R2T8_PARSO</name>
<dbReference type="GO" id="GO:0005886">
    <property type="term" value="C:plasma membrane"/>
    <property type="evidence" value="ECO:0007669"/>
    <property type="project" value="UniProtKB-SubCell"/>
</dbReference>
<dbReference type="RefSeq" id="WP_055341826.1">
    <property type="nucleotide sequence ID" value="NZ_CEKZ01000003.1"/>
</dbReference>
<protein>
    <submittedName>
        <fullName evidence="11">ABC transporter</fullName>
        <ecNumber evidence="11">3.6.3.17</ecNumber>
    </submittedName>
</protein>
<dbReference type="CDD" id="cd03216">
    <property type="entry name" value="ABC_Carb_Monos_I"/>
    <property type="match status" value="1"/>
</dbReference>
<dbReference type="EC" id="3.6.3.17" evidence="11"/>
<evidence type="ECO:0000313" key="12">
    <source>
        <dbReference type="Proteomes" id="UP000049127"/>
    </source>
</evidence>
<keyword evidence="3" id="KW-1003">Cell membrane</keyword>
<dbReference type="FunFam" id="3.40.50.300:FF:000127">
    <property type="entry name" value="Ribose import ATP-binding protein RbsA"/>
    <property type="match status" value="1"/>
</dbReference>
<evidence type="ECO:0000256" key="5">
    <source>
        <dbReference type="ARBA" id="ARBA00022737"/>
    </source>
</evidence>
<dbReference type="Gene3D" id="3.40.50.300">
    <property type="entry name" value="P-loop containing nucleotide triphosphate hydrolases"/>
    <property type="match status" value="2"/>
</dbReference>
<dbReference type="OrthoDB" id="9771863at2"/>
<keyword evidence="9" id="KW-0472">Membrane</keyword>
<dbReference type="SUPFAM" id="SSF52540">
    <property type="entry name" value="P-loop containing nucleoside triphosphate hydrolases"/>
    <property type="match status" value="2"/>
</dbReference>
<dbReference type="InterPro" id="IPR050107">
    <property type="entry name" value="ABC_carbohydrate_import_ATPase"/>
</dbReference>
<dbReference type="EMBL" id="CEKZ01000003">
    <property type="protein sequence ID" value="CEQ03518.1"/>
    <property type="molecule type" value="Genomic_DNA"/>
</dbReference>
<dbReference type="InterPro" id="IPR027417">
    <property type="entry name" value="P-loop_NTPase"/>
</dbReference>
<keyword evidence="8" id="KW-1278">Translocase</keyword>
<keyword evidence="11" id="KW-0378">Hydrolase</keyword>
<dbReference type="InterPro" id="IPR017871">
    <property type="entry name" value="ABC_transporter-like_CS"/>
</dbReference>
<dbReference type="GO" id="GO:0016887">
    <property type="term" value="F:ATP hydrolysis activity"/>
    <property type="evidence" value="ECO:0007669"/>
    <property type="project" value="InterPro"/>
</dbReference>